<reference evidence="3" key="2">
    <citation type="submission" date="2020-04" db="EMBL/GenBank/DDBJ databases">
        <authorList>
            <consortium name="NCBI Genome Project"/>
        </authorList>
    </citation>
    <scope>NUCLEOTIDE SEQUENCE</scope>
    <source>
        <strain evidence="3">CBS 304.34</strain>
    </source>
</reference>
<sequence length="370" mass="41042">MSDTTDVSAVCSSTTRTWPSSTSSENCWPVFDLSASDVDFLSLEFAKSKEIKDAIRRWKKQSSLSNSSKPSNQSDFLVLDEIFSSLCIAETSVMGNPIKVYSEAFRLGPRGLRVGDCMFLNRPSLGGEEFSLETMLRDHVRPGFVLEWCTELLQANKSGSALLLCSQLDITESFQSLAVQKATRRTGAPIVGGSERVAPSFAEFDWLNFVNERYGTDSNNIPEAPARTDIVTGAGSLDIDVAIFSNKVKEVYSCYRDCFVLVEDPLAPPEIAWPALDRIGIRAVAYFSPKSLQSSQESLSFTLSDLANEIAEDIKLGIAGQKDFQVSLFWSERKVPKRLYFVHMSDGRTATRAQRAWACFPADIQTSPRR</sequence>
<reference evidence="3" key="3">
    <citation type="submission" date="2025-04" db="UniProtKB">
        <authorList>
            <consortium name="RefSeq"/>
        </authorList>
    </citation>
    <scope>IDENTIFICATION</scope>
    <source>
        <strain evidence="3">CBS 304.34</strain>
    </source>
</reference>
<gene>
    <name evidence="1 3" type="ORF">BDZ99DRAFT_534120</name>
</gene>
<reference evidence="1 3" key="1">
    <citation type="journal article" date="2020" name="Stud. Mycol.">
        <title>101 Dothideomycetes genomes: a test case for predicting lifestyles and emergence of pathogens.</title>
        <authorList>
            <person name="Haridas S."/>
            <person name="Albert R."/>
            <person name="Binder M."/>
            <person name="Bloem J."/>
            <person name="Labutti K."/>
            <person name="Salamov A."/>
            <person name="Andreopoulos B."/>
            <person name="Baker S."/>
            <person name="Barry K."/>
            <person name="Bills G."/>
            <person name="Bluhm B."/>
            <person name="Cannon C."/>
            <person name="Castanera R."/>
            <person name="Culley D."/>
            <person name="Daum C."/>
            <person name="Ezra D."/>
            <person name="Gonzalez J."/>
            <person name="Henrissat B."/>
            <person name="Kuo A."/>
            <person name="Liang C."/>
            <person name="Lipzen A."/>
            <person name="Lutzoni F."/>
            <person name="Magnuson J."/>
            <person name="Mondo S."/>
            <person name="Nolan M."/>
            <person name="Ohm R."/>
            <person name="Pangilinan J."/>
            <person name="Park H.-J."/>
            <person name="Ramirez L."/>
            <person name="Alfaro M."/>
            <person name="Sun H."/>
            <person name="Tritt A."/>
            <person name="Yoshinaga Y."/>
            <person name="Zwiers L.-H."/>
            <person name="Turgeon B."/>
            <person name="Goodwin S."/>
            <person name="Spatafora J."/>
            <person name="Crous P."/>
            <person name="Grigoriev I."/>
        </authorList>
    </citation>
    <scope>NUCLEOTIDE SEQUENCE</scope>
    <source>
        <strain evidence="1 3">CBS 304.34</strain>
    </source>
</reference>
<dbReference type="GeneID" id="54467425"/>
<evidence type="ECO:0000313" key="3">
    <source>
        <dbReference type="RefSeq" id="XP_033575151.1"/>
    </source>
</evidence>
<proteinExistence type="predicted"/>
<evidence type="ECO:0000313" key="1">
    <source>
        <dbReference type="EMBL" id="KAF2808187.1"/>
    </source>
</evidence>
<dbReference type="Proteomes" id="UP000504636">
    <property type="component" value="Unplaced"/>
</dbReference>
<dbReference type="EMBL" id="MU003703">
    <property type="protein sequence ID" value="KAF2808187.1"/>
    <property type="molecule type" value="Genomic_DNA"/>
</dbReference>
<keyword evidence="2" id="KW-1185">Reference proteome</keyword>
<name>A0A6A6YJT8_9PEZI</name>
<protein>
    <submittedName>
        <fullName evidence="1 3">Uncharacterized protein</fullName>
    </submittedName>
</protein>
<evidence type="ECO:0000313" key="2">
    <source>
        <dbReference type="Proteomes" id="UP000504636"/>
    </source>
</evidence>
<organism evidence="1">
    <name type="scientific">Mytilinidion resinicola</name>
    <dbReference type="NCBI Taxonomy" id="574789"/>
    <lineage>
        <taxon>Eukaryota</taxon>
        <taxon>Fungi</taxon>
        <taxon>Dikarya</taxon>
        <taxon>Ascomycota</taxon>
        <taxon>Pezizomycotina</taxon>
        <taxon>Dothideomycetes</taxon>
        <taxon>Pleosporomycetidae</taxon>
        <taxon>Mytilinidiales</taxon>
        <taxon>Mytilinidiaceae</taxon>
        <taxon>Mytilinidion</taxon>
    </lineage>
</organism>
<accession>A0A6A6YJT8</accession>
<dbReference type="OrthoDB" id="3946381at2759"/>
<dbReference type="RefSeq" id="XP_033575151.1">
    <property type="nucleotide sequence ID" value="XM_033726532.1"/>
</dbReference>
<dbReference type="AlphaFoldDB" id="A0A6A6YJT8"/>